<dbReference type="SUPFAM" id="SSF48498">
    <property type="entry name" value="Tetracyclin repressor-like, C-terminal domain"/>
    <property type="match status" value="1"/>
</dbReference>
<dbReference type="GO" id="GO:0000976">
    <property type="term" value="F:transcription cis-regulatory region binding"/>
    <property type="evidence" value="ECO:0007669"/>
    <property type="project" value="TreeGrafter"/>
</dbReference>
<dbReference type="OrthoDB" id="3682047at2"/>
<dbReference type="InterPro" id="IPR036271">
    <property type="entry name" value="Tet_transcr_reg_TetR-rel_C_sf"/>
</dbReference>
<evidence type="ECO:0000256" key="2">
    <source>
        <dbReference type="ARBA" id="ARBA00023125"/>
    </source>
</evidence>
<accession>A0A3P1T5F1</accession>
<reference evidence="6 7" key="1">
    <citation type="submission" date="2018-11" db="EMBL/GenBank/DDBJ databases">
        <title>Genomes From Bacteria Associated with the Canine Oral Cavity: a Test Case for Automated Genome-Based Taxonomic Assignment.</title>
        <authorList>
            <person name="Coil D.A."/>
            <person name="Jospin G."/>
            <person name="Darling A.E."/>
            <person name="Wallis C."/>
            <person name="Davis I.J."/>
            <person name="Harris S."/>
            <person name="Eisen J.A."/>
            <person name="Holcombe L.J."/>
            <person name="O'Flynn C."/>
        </authorList>
    </citation>
    <scope>NUCLEOTIDE SEQUENCE [LARGE SCALE GENOMIC DNA]</scope>
    <source>
        <strain evidence="6 7">OH887_COT-365</strain>
    </source>
</reference>
<evidence type="ECO:0000256" key="3">
    <source>
        <dbReference type="ARBA" id="ARBA00023163"/>
    </source>
</evidence>
<dbReference type="Proteomes" id="UP000280819">
    <property type="component" value="Unassembled WGS sequence"/>
</dbReference>
<sequence length="245" mass="26549">MGEDHRVDNDVDGTECDREWPVMPRPTIPNRRSVLLDVAEEQILQQGFDAVRIADVARQAGVGKGAVYLEFRSKGALLEALLTRAMGRMIRHSQRALDEVPDGELSFALLYRVGIEALLSDRLATAALLSDRDVLGSQVEAMGSQRYASRLGWVRVLLGVFAESGAIPPDLDLDGLAVALSATTLGLLQASSAFGPLSKEQLEGALAALTLVVERGILSGPVRNPRALRQAVVEFLGRLRDQVER</sequence>
<dbReference type="InterPro" id="IPR050109">
    <property type="entry name" value="HTH-type_TetR-like_transc_reg"/>
</dbReference>
<dbReference type="EMBL" id="RQZG01000010">
    <property type="protein sequence ID" value="RRD04548.1"/>
    <property type="molecule type" value="Genomic_DNA"/>
</dbReference>
<protein>
    <submittedName>
        <fullName evidence="6">TetR/AcrR family transcriptional regulator</fullName>
    </submittedName>
</protein>
<dbReference type="PANTHER" id="PTHR30055:SF234">
    <property type="entry name" value="HTH-TYPE TRANSCRIPTIONAL REGULATOR BETI"/>
    <property type="match status" value="1"/>
</dbReference>
<evidence type="ECO:0000256" key="4">
    <source>
        <dbReference type="PROSITE-ProRule" id="PRU00335"/>
    </source>
</evidence>
<dbReference type="Pfam" id="PF00440">
    <property type="entry name" value="TetR_N"/>
    <property type="match status" value="1"/>
</dbReference>
<dbReference type="InterPro" id="IPR001647">
    <property type="entry name" value="HTH_TetR"/>
</dbReference>
<feature type="DNA-binding region" description="H-T-H motif" evidence="4">
    <location>
        <begin position="52"/>
        <end position="71"/>
    </location>
</feature>
<dbReference type="GO" id="GO:0003700">
    <property type="term" value="F:DNA-binding transcription factor activity"/>
    <property type="evidence" value="ECO:0007669"/>
    <property type="project" value="TreeGrafter"/>
</dbReference>
<keyword evidence="3" id="KW-0804">Transcription</keyword>
<gene>
    <name evidence="6" type="ORF">EII34_09580</name>
</gene>
<name>A0A3P1T5F1_9ACTN</name>
<keyword evidence="1" id="KW-0805">Transcription regulation</keyword>
<dbReference type="InterPro" id="IPR009057">
    <property type="entry name" value="Homeodomain-like_sf"/>
</dbReference>
<evidence type="ECO:0000256" key="1">
    <source>
        <dbReference type="ARBA" id="ARBA00023015"/>
    </source>
</evidence>
<comment type="caution">
    <text evidence="6">The sequence shown here is derived from an EMBL/GenBank/DDBJ whole genome shotgun (WGS) entry which is preliminary data.</text>
</comment>
<dbReference type="AlphaFoldDB" id="A0A3P1T5F1"/>
<evidence type="ECO:0000313" key="6">
    <source>
        <dbReference type="EMBL" id="RRD04548.1"/>
    </source>
</evidence>
<dbReference type="SUPFAM" id="SSF46689">
    <property type="entry name" value="Homeodomain-like"/>
    <property type="match status" value="1"/>
</dbReference>
<organism evidence="6 7">
    <name type="scientific">Arachnia propionica</name>
    <dbReference type="NCBI Taxonomy" id="1750"/>
    <lineage>
        <taxon>Bacteria</taxon>
        <taxon>Bacillati</taxon>
        <taxon>Actinomycetota</taxon>
        <taxon>Actinomycetes</taxon>
        <taxon>Propionibacteriales</taxon>
        <taxon>Propionibacteriaceae</taxon>
        <taxon>Arachnia</taxon>
    </lineage>
</organism>
<dbReference type="PANTHER" id="PTHR30055">
    <property type="entry name" value="HTH-TYPE TRANSCRIPTIONAL REGULATOR RUTR"/>
    <property type="match status" value="1"/>
</dbReference>
<evidence type="ECO:0000313" key="7">
    <source>
        <dbReference type="Proteomes" id="UP000280819"/>
    </source>
</evidence>
<dbReference type="Gene3D" id="1.10.357.10">
    <property type="entry name" value="Tetracycline Repressor, domain 2"/>
    <property type="match status" value="1"/>
</dbReference>
<evidence type="ECO:0000259" key="5">
    <source>
        <dbReference type="PROSITE" id="PS50977"/>
    </source>
</evidence>
<keyword evidence="2 4" id="KW-0238">DNA-binding</keyword>
<dbReference type="PROSITE" id="PS50977">
    <property type="entry name" value="HTH_TETR_2"/>
    <property type="match status" value="1"/>
</dbReference>
<proteinExistence type="predicted"/>
<feature type="domain" description="HTH tetR-type" evidence="5">
    <location>
        <begin position="29"/>
        <end position="89"/>
    </location>
</feature>
<dbReference type="PRINTS" id="PR00455">
    <property type="entry name" value="HTHTETR"/>
</dbReference>